<dbReference type="PROSITE" id="PS51995">
    <property type="entry name" value="ATLF"/>
    <property type="match status" value="1"/>
</dbReference>
<dbReference type="InterPro" id="IPR014781">
    <property type="entry name" value="Anthrax_toxin_lethal/edema_N/C"/>
</dbReference>
<evidence type="ECO:0000313" key="5">
    <source>
        <dbReference type="EMBL" id="NSL51007.1"/>
    </source>
</evidence>
<protein>
    <submittedName>
        <fullName evidence="5">Toxin</fullName>
    </submittedName>
</protein>
<comment type="subcellular location">
    <subcellularLocation>
        <location evidence="1">Secreted</location>
    </subcellularLocation>
</comment>
<sequence length="237" mass="26817">MKKFVIVCLILISFIPAFALAKEEVTGLTLGEAAKMHGLSVKIPNKEVEGLINQLILVPLENEYSHEEVVGMIYRISRIHPSILHQLADNDVKIKLFSGKLTDEPYFSDLKGVSPRGWNQNITWDEVPGAGGAEIVAAKIGASDKGHGHGSINLELHEIAHSVEYTIGNGLRENEEFLAIWRDEVSRLFNEKEYFNNYPEEYFAEVFAMFYLNEASRMEVFVKAPKTYAFIQKLENR</sequence>
<dbReference type="Pfam" id="PF07737">
    <property type="entry name" value="ATLF"/>
    <property type="match status" value="1"/>
</dbReference>
<dbReference type="CDD" id="cd20183">
    <property type="entry name" value="M34_PPEP"/>
    <property type="match status" value="1"/>
</dbReference>
<evidence type="ECO:0000313" key="6">
    <source>
        <dbReference type="Proteomes" id="UP000625804"/>
    </source>
</evidence>
<name>A0A8J8KAV6_9BACI</name>
<evidence type="ECO:0000256" key="1">
    <source>
        <dbReference type="ARBA" id="ARBA00004613"/>
    </source>
</evidence>
<accession>A0A8J8KAV6</accession>
<dbReference type="GO" id="GO:0005576">
    <property type="term" value="C:extracellular region"/>
    <property type="evidence" value="ECO:0007669"/>
    <property type="project" value="UniProtKB-SubCell"/>
</dbReference>
<reference evidence="5" key="1">
    <citation type="submission" date="2020-06" db="EMBL/GenBank/DDBJ databases">
        <title>A novel thermopfilic bacterium from Erzurum, Turkey.</title>
        <authorList>
            <person name="Adiguzel A."/>
            <person name="Ay H."/>
            <person name="Baltaci M.O."/>
        </authorList>
    </citation>
    <scope>NUCLEOTIDE SEQUENCE</scope>
    <source>
        <strain evidence="5">P2</strain>
    </source>
</reference>
<proteinExistence type="predicted"/>
<keyword evidence="3" id="KW-0732">Signal</keyword>
<feature type="chain" id="PRO_5038625037" evidence="3">
    <location>
        <begin position="20"/>
        <end position="237"/>
    </location>
</feature>
<evidence type="ECO:0000256" key="3">
    <source>
        <dbReference type="SAM" id="SignalP"/>
    </source>
</evidence>
<dbReference type="AlphaFoldDB" id="A0A8J8KAV6"/>
<feature type="signal peptide" evidence="3">
    <location>
        <begin position="1"/>
        <end position="19"/>
    </location>
</feature>
<dbReference type="RefSeq" id="WP_173730206.1">
    <property type="nucleotide sequence ID" value="NZ_JABTTE010000003.1"/>
</dbReference>
<dbReference type="Gene3D" id="3.40.390.10">
    <property type="entry name" value="Collagenase (Catalytic Domain)"/>
    <property type="match status" value="1"/>
</dbReference>
<dbReference type="InterPro" id="IPR024079">
    <property type="entry name" value="MetalloPept_cat_dom_sf"/>
</dbReference>
<keyword evidence="2" id="KW-0964">Secreted</keyword>
<evidence type="ECO:0000256" key="2">
    <source>
        <dbReference type="ARBA" id="ARBA00022525"/>
    </source>
</evidence>
<dbReference type="Proteomes" id="UP000625804">
    <property type="component" value="Unassembled WGS sequence"/>
</dbReference>
<keyword evidence="6" id="KW-1185">Reference proteome</keyword>
<dbReference type="GO" id="GO:0008237">
    <property type="term" value="F:metallopeptidase activity"/>
    <property type="evidence" value="ECO:0007669"/>
    <property type="project" value="InterPro"/>
</dbReference>
<dbReference type="InterPro" id="IPR047568">
    <property type="entry name" value="ATLF-like_dom"/>
</dbReference>
<feature type="domain" description="ATLF-like" evidence="4">
    <location>
        <begin position="49"/>
        <end position="236"/>
    </location>
</feature>
<comment type="caution">
    <text evidence="5">The sequence shown here is derived from an EMBL/GenBank/DDBJ whole genome shotgun (WGS) entry which is preliminary data.</text>
</comment>
<dbReference type="EMBL" id="JABTTE010000003">
    <property type="protein sequence ID" value="NSL51007.1"/>
    <property type="molecule type" value="Genomic_DNA"/>
</dbReference>
<dbReference type="SUPFAM" id="SSF55486">
    <property type="entry name" value="Metalloproteases ('zincins'), catalytic domain"/>
    <property type="match status" value="1"/>
</dbReference>
<organism evidence="5 6">
    <name type="scientific">Calidifontibacillus erzurumensis</name>
    <dbReference type="NCBI Taxonomy" id="2741433"/>
    <lineage>
        <taxon>Bacteria</taxon>
        <taxon>Bacillati</taxon>
        <taxon>Bacillota</taxon>
        <taxon>Bacilli</taxon>
        <taxon>Bacillales</taxon>
        <taxon>Bacillaceae</taxon>
        <taxon>Calidifontibacillus/Schinkia group</taxon>
        <taxon>Calidifontibacillus</taxon>
    </lineage>
</organism>
<evidence type="ECO:0000259" key="4">
    <source>
        <dbReference type="PROSITE" id="PS51995"/>
    </source>
</evidence>
<gene>
    <name evidence="5" type="ORF">HR057_04405</name>
</gene>